<dbReference type="InterPro" id="IPR012334">
    <property type="entry name" value="Pectin_lyas_fold"/>
</dbReference>
<feature type="chain" id="PRO_5022921542" description="Right handed beta helix domain-containing protein" evidence="1">
    <location>
        <begin position="25"/>
        <end position="1799"/>
    </location>
</feature>
<dbReference type="Proteomes" id="UP000317243">
    <property type="component" value="Unassembled WGS sequence"/>
</dbReference>
<keyword evidence="1" id="KW-0732">Signal</keyword>
<evidence type="ECO:0000313" key="2">
    <source>
        <dbReference type="EMBL" id="TWT57965.1"/>
    </source>
</evidence>
<proteinExistence type="predicted"/>
<dbReference type="OrthoDB" id="264225at2"/>
<reference evidence="2 3" key="1">
    <citation type="submission" date="2019-02" db="EMBL/GenBank/DDBJ databases">
        <title>Deep-cultivation of Planctomycetes and their phenomic and genomic characterization uncovers novel biology.</title>
        <authorList>
            <person name="Wiegand S."/>
            <person name="Jogler M."/>
            <person name="Boedeker C."/>
            <person name="Pinto D."/>
            <person name="Vollmers J."/>
            <person name="Rivas-Marin E."/>
            <person name="Kohn T."/>
            <person name="Peeters S.H."/>
            <person name="Heuer A."/>
            <person name="Rast P."/>
            <person name="Oberbeckmann S."/>
            <person name="Bunk B."/>
            <person name="Jeske O."/>
            <person name="Meyerdierks A."/>
            <person name="Storesund J.E."/>
            <person name="Kallscheuer N."/>
            <person name="Luecker S."/>
            <person name="Lage O.M."/>
            <person name="Pohl T."/>
            <person name="Merkel B.J."/>
            <person name="Hornburger P."/>
            <person name="Mueller R.-W."/>
            <person name="Bruemmer F."/>
            <person name="Labrenz M."/>
            <person name="Spormann A.M."/>
            <person name="Op Den Camp H."/>
            <person name="Overmann J."/>
            <person name="Amann R."/>
            <person name="Jetten M.S.M."/>
            <person name="Mascher T."/>
            <person name="Medema M.H."/>
            <person name="Devos D.P."/>
            <person name="Kaster A.-K."/>
            <person name="Ovreas L."/>
            <person name="Rohde M."/>
            <person name="Galperin M.Y."/>
            <person name="Jogler C."/>
        </authorList>
    </citation>
    <scope>NUCLEOTIDE SEQUENCE [LARGE SCALE GENOMIC DNA]</scope>
    <source>
        <strain evidence="2 3">KOR42</strain>
    </source>
</reference>
<dbReference type="InterPro" id="IPR038177">
    <property type="entry name" value="IAT_beta_sf"/>
</dbReference>
<protein>
    <recommendedName>
        <fullName evidence="4">Right handed beta helix domain-containing protein</fullName>
    </recommendedName>
</protein>
<accession>A0A5C5X771</accession>
<dbReference type="SMART" id="SM00710">
    <property type="entry name" value="PbH1"/>
    <property type="match status" value="14"/>
</dbReference>
<dbReference type="InterPro" id="IPR006626">
    <property type="entry name" value="PbH1"/>
</dbReference>
<gene>
    <name evidence="2" type="ORF">KOR42_13330</name>
</gene>
<organism evidence="2 3">
    <name type="scientific">Thalassoglobus neptunius</name>
    <dbReference type="NCBI Taxonomy" id="1938619"/>
    <lineage>
        <taxon>Bacteria</taxon>
        <taxon>Pseudomonadati</taxon>
        <taxon>Planctomycetota</taxon>
        <taxon>Planctomycetia</taxon>
        <taxon>Planctomycetales</taxon>
        <taxon>Planctomycetaceae</taxon>
        <taxon>Thalassoglobus</taxon>
    </lineage>
</organism>
<evidence type="ECO:0000313" key="3">
    <source>
        <dbReference type="Proteomes" id="UP000317243"/>
    </source>
</evidence>
<comment type="caution">
    <text evidence="2">The sequence shown here is derived from an EMBL/GenBank/DDBJ whole genome shotgun (WGS) entry which is preliminary data.</text>
</comment>
<dbReference type="Gene3D" id="2.160.20.10">
    <property type="entry name" value="Single-stranded right-handed beta-helix, Pectin lyase-like"/>
    <property type="match status" value="1"/>
</dbReference>
<dbReference type="RefSeq" id="WP_146508040.1">
    <property type="nucleotide sequence ID" value="NZ_SIHI01000001.1"/>
</dbReference>
<feature type="signal peptide" evidence="1">
    <location>
        <begin position="1"/>
        <end position="24"/>
    </location>
</feature>
<dbReference type="EMBL" id="SIHI01000001">
    <property type="protein sequence ID" value="TWT57965.1"/>
    <property type="molecule type" value="Genomic_DNA"/>
</dbReference>
<evidence type="ECO:0000256" key="1">
    <source>
        <dbReference type="SAM" id="SignalP"/>
    </source>
</evidence>
<sequence length="1799" mass="188673" precursor="true">MKDTCKSWLQVLTACLGLSATSLAQIPELPGLDSGPETTSSGQDYGSVRMGGGDFSASAVAPPQTIAPTNYYADPYGGSAPPMFADSMVPSDESVGFAMTRPDDQVLFRVGRVNIDQYGIQEGFTNINAFIPTIFDSDRSLWWLNPRVNITDSGDGTANLGLGYRTYIPEDDRVYGASFWWDYEGGQIGTYHSLGGSFESIGRFVSMRFNFDLPVGTQNTIVGISDAGTPRFDGNNVVIDRQVTTESALQEYDFEVATPMPLLGDFGFDLGVGVYYLKSDTDSTPGVSLRTQAQVTRDFYINGILTNDDIFDTNFSLNFELTLPGKSPAQWFRRRPVSESLTASVMRRYRVPVNYADETISEVAMSPIDPDKPITFAIIDPNKLTPGTGSFSDPFMSVLDYESQTDMVKSDFDLIFVRAREDETDTNLNTTISLFDNQALLGDGATLNGTSAYFPTSNFGMLQVPGATTGPAPLLTNSGAPGMDVITLADSNYVANFNIDAGMTADGIAGAGIDGFELRSLNIDNAITGIDIVSDTSAATGLTIEDFGFIGNTVINGGGFGSNEGISVVQTAGTLDLLISENEVSGFLGEDANENGILDGGEDVDGDTALDAGAGISVVADGGTIVMDDILADVPTGFFDNLTTGNTTGIVTIADNGGTLDVALIGNESSNNVGENGAGWLAIGEGSGSLNINFATQNIFRENAGDGVRFIARDSGSLISPEPDDLTGTGFVLNTITDNGGNGVQLLADNAILEAFVGAEGSGNTISRNGSVQRIANIVDCVGSGVLLTTMNGGVINGAIDGNVIRNNVQAGIQIAPDMGLVDLDSISGNIIVNTGFDLQGNPYAVECEDGDALVYAPSNGGTFNVGEFIGNTISNNRGAIIRVGGDGGIIDLGVIEDTVFDLRTAGTAGILFDADNATITGVLRNNMFIGSTTNADLTFGVGGEIRGGTLDLVIEDNLFDSLADAGIGFILTESDDRPAPGTGTPAVGDAVEASLVITGNQIISTRVGDNDAFDGSGISLHVNGRETDSLFGHNDFDNDGVPDATTIPLPDGSDVTTTVQPAAILEAAISGNLIGDLDDIALGNAGAGIDIRVTGDGAISDLAAVASTIDNPILTGMIIGEAPGTSFEMNIIANNQQDGIRVRREDSGIIDNFRIDGNVIQNNQEDGIDIVGENNGIPFGVEEILDFEIHNNQILSNGFLSERDMGVISGAGIGTAGRGIQLRADAGVVELFNISNNIISGNRMGGIEARTFTDTHIFVGGGRDVSTSINGGDEGIIYGTWELNTVTDNGYLVRENENGNGIADLVVEGHGIALGRVDFMDPDNPSDITEGFNNGGALVPDFTGDGVPDLPLLTVQDNVIAGNAEDGLHIYLDKDQTFAVQAQENRTTRIDILRNDIVDNGEDGLNVNTPLISNSIINVDENLIARNGVFSGVFTVDQAGGNTVAIIGDGIEIFNAGGATNTINVTNNRVLQNNGRGVNILNSEVGYLIGDFDRNNISSNEREGFYMVNAPLETTVLAVSGLPQGSTRTGYTADSWLPDFDSNHEMYTYGRQGAGNLGAAGNTVPAIIAPFMVDWVNNVIGPGSVTDLTFTSNIVDNNGGVVADADGEDNYSTLGGFVMRTGTAGTQDTSLTSVPIPFFTGGVRAEIADNRFSGNFGRDFMLDGFVATEPPNVTPVPDPLIRIDLQFRNNRGGSIDVSGQNFSVFYNNTAPALAGGNQTRPNPPFNNAGVLRDATVNLGMVGMLGPFPGFGTPTLRIEADGSAPDGFGNFIGNNEFNLIYSDFNFDWLTVPVGTLPVP</sequence>
<evidence type="ECO:0008006" key="4">
    <source>
        <dbReference type="Google" id="ProtNLM"/>
    </source>
</evidence>
<dbReference type="Gene3D" id="2.40.160.160">
    <property type="entry name" value="Inverse autotransporter, beta-domain"/>
    <property type="match status" value="1"/>
</dbReference>
<keyword evidence="3" id="KW-1185">Reference proteome</keyword>
<name>A0A5C5X771_9PLAN</name>